<dbReference type="PANTHER" id="PTHR15615:SF27">
    <property type="entry name" value="PHO85 CYCLIN CLG1"/>
    <property type="match status" value="1"/>
</dbReference>
<dbReference type="PANTHER" id="PTHR15615">
    <property type="match status" value="1"/>
</dbReference>
<organism evidence="2 3">
    <name type="scientific">Phycomyces blakesleeanus (strain ATCC 8743b / DSM 1359 / FGSC 10004 / NBRC 33097 / NRRL 1555)</name>
    <dbReference type="NCBI Taxonomy" id="763407"/>
    <lineage>
        <taxon>Eukaryota</taxon>
        <taxon>Fungi</taxon>
        <taxon>Fungi incertae sedis</taxon>
        <taxon>Mucoromycota</taxon>
        <taxon>Mucoromycotina</taxon>
        <taxon>Mucoromycetes</taxon>
        <taxon>Mucorales</taxon>
        <taxon>Phycomycetaceae</taxon>
        <taxon>Phycomyces</taxon>
    </lineage>
</organism>
<dbReference type="InterPro" id="IPR013922">
    <property type="entry name" value="Cyclin_PHO80-like"/>
</dbReference>
<gene>
    <name evidence="2" type="ORF">PHYBLDRAFT_180440</name>
</gene>
<dbReference type="GO" id="GO:0016538">
    <property type="term" value="F:cyclin-dependent protein serine/threonine kinase regulator activity"/>
    <property type="evidence" value="ECO:0007669"/>
    <property type="project" value="TreeGrafter"/>
</dbReference>
<feature type="domain" description="Cyclin N-terminal" evidence="1">
    <location>
        <begin position="55"/>
        <end position="164"/>
    </location>
</feature>
<dbReference type="InParanoid" id="A0A162PZU8"/>
<dbReference type="GeneID" id="28999221"/>
<dbReference type="OrthoDB" id="10250320at2759"/>
<protein>
    <submittedName>
        <fullName evidence="2">Cyclin</fullName>
    </submittedName>
</protein>
<dbReference type="InterPro" id="IPR006671">
    <property type="entry name" value="Cyclin_N"/>
</dbReference>
<evidence type="ECO:0000259" key="1">
    <source>
        <dbReference type="Pfam" id="PF00134"/>
    </source>
</evidence>
<dbReference type="Gene3D" id="1.10.472.10">
    <property type="entry name" value="Cyclin-like"/>
    <property type="match status" value="1"/>
</dbReference>
<dbReference type="Pfam" id="PF00134">
    <property type="entry name" value="Cyclin_N"/>
    <property type="match status" value="1"/>
</dbReference>
<dbReference type="GO" id="GO:0019901">
    <property type="term" value="F:protein kinase binding"/>
    <property type="evidence" value="ECO:0007669"/>
    <property type="project" value="InterPro"/>
</dbReference>
<sequence>MTTLGPSLVFQNAYQLSSILDKHPSLSLSLKLRGSTDRLISYTVCTIRQLIQCSNQKASYQHMLLPDLHTFIRHVYRQCRLTPTVLVIALIYLLRLKKNLHSNARGEYDTPYKFFLASVMVSSKYIEDCVTHAPSIYRIVSPLYIPQELNAMERSFLGVLKFDLYVDIVDLYNFVDKRQEVLGLELGLK</sequence>
<reference evidence="3" key="1">
    <citation type="submission" date="2015-06" db="EMBL/GenBank/DDBJ databases">
        <title>Expansion of signal transduction pathways in fungi by whole-genome duplication.</title>
        <authorList>
            <consortium name="DOE Joint Genome Institute"/>
            <person name="Corrochano L.M."/>
            <person name="Kuo A."/>
            <person name="Marcet-Houben M."/>
            <person name="Polaino S."/>
            <person name="Salamov A."/>
            <person name="Villalobos J.M."/>
            <person name="Alvarez M.I."/>
            <person name="Avalos J."/>
            <person name="Benito E.P."/>
            <person name="Benoit I."/>
            <person name="Burger G."/>
            <person name="Camino L.P."/>
            <person name="Canovas D."/>
            <person name="Cerda-Olmedo E."/>
            <person name="Cheng J.-F."/>
            <person name="Dominguez A."/>
            <person name="Elias M."/>
            <person name="Eslava A.P."/>
            <person name="Glaser F."/>
            <person name="Grimwood J."/>
            <person name="Gutierrez G."/>
            <person name="Heitman J."/>
            <person name="Henrissat B."/>
            <person name="Iturriaga E.A."/>
            <person name="Lang B.F."/>
            <person name="Lavin J.L."/>
            <person name="Lee S."/>
            <person name="Li W."/>
            <person name="Lindquist E."/>
            <person name="Lopez-Garcia S."/>
            <person name="Luque E.M."/>
            <person name="Marcos A.T."/>
            <person name="Martin J."/>
            <person name="McCluskey K."/>
            <person name="Medina H.R."/>
            <person name="Miralles-Duran A."/>
            <person name="Miyazaki A."/>
            <person name="Munoz-Torres E."/>
            <person name="Oguiza J.A."/>
            <person name="Ohm R."/>
            <person name="Olmedo M."/>
            <person name="Orejas M."/>
            <person name="Ortiz-Castellanos L."/>
            <person name="Pisabarro A.G."/>
            <person name="Rodriguez-Romero J."/>
            <person name="Ruiz-Herrera J."/>
            <person name="Ruiz-Vazquez R."/>
            <person name="Sanz C."/>
            <person name="Schackwitz W."/>
            <person name="Schmutz J."/>
            <person name="Shahriari M."/>
            <person name="Shelest E."/>
            <person name="Silva-Franco F."/>
            <person name="Soanes D."/>
            <person name="Syed K."/>
            <person name="Tagua V.G."/>
            <person name="Talbot N.J."/>
            <person name="Thon M."/>
            <person name="De vries R.P."/>
            <person name="Wiebenga A."/>
            <person name="Yadav J.S."/>
            <person name="Braun E.L."/>
            <person name="Baker S."/>
            <person name="Garre V."/>
            <person name="Horwitz B."/>
            <person name="Torres-Martinez S."/>
            <person name="Idnurm A."/>
            <person name="Herrera-Estrella A."/>
            <person name="Gabaldon T."/>
            <person name="Grigoriev I.V."/>
        </authorList>
    </citation>
    <scope>NUCLEOTIDE SEQUENCE [LARGE SCALE GENOMIC DNA]</scope>
    <source>
        <strain evidence="3">NRRL 1555(-)</strain>
    </source>
</reference>
<accession>A0A162PZU8</accession>
<name>A0A162PZU8_PHYB8</name>
<dbReference type="VEuPathDB" id="FungiDB:PHYBLDRAFT_180440"/>
<dbReference type="CDD" id="cd20557">
    <property type="entry name" value="CYCLIN_ScPCL1-like"/>
    <property type="match status" value="1"/>
</dbReference>
<dbReference type="RefSeq" id="XP_018293906.1">
    <property type="nucleotide sequence ID" value="XM_018438315.1"/>
</dbReference>
<proteinExistence type="predicted"/>
<dbReference type="InterPro" id="IPR036915">
    <property type="entry name" value="Cyclin-like_sf"/>
</dbReference>
<dbReference type="SUPFAM" id="SSF47954">
    <property type="entry name" value="Cyclin-like"/>
    <property type="match status" value="1"/>
</dbReference>
<keyword evidence="3" id="KW-1185">Reference proteome</keyword>
<dbReference type="GO" id="GO:0005634">
    <property type="term" value="C:nucleus"/>
    <property type="evidence" value="ECO:0007669"/>
    <property type="project" value="TreeGrafter"/>
</dbReference>
<dbReference type="AlphaFoldDB" id="A0A162PZU8"/>
<evidence type="ECO:0000313" key="3">
    <source>
        <dbReference type="Proteomes" id="UP000077315"/>
    </source>
</evidence>
<dbReference type="GO" id="GO:0000307">
    <property type="term" value="C:cyclin-dependent protein kinase holoenzyme complex"/>
    <property type="evidence" value="ECO:0007669"/>
    <property type="project" value="TreeGrafter"/>
</dbReference>
<evidence type="ECO:0000313" key="2">
    <source>
        <dbReference type="EMBL" id="OAD75866.1"/>
    </source>
</evidence>
<dbReference type="EMBL" id="KV440976">
    <property type="protein sequence ID" value="OAD75866.1"/>
    <property type="molecule type" value="Genomic_DNA"/>
</dbReference>
<dbReference type="Proteomes" id="UP000077315">
    <property type="component" value="Unassembled WGS sequence"/>
</dbReference>
<dbReference type="STRING" id="763407.A0A162PZU8"/>